<name>A0A5N8X8P7_9ACTN</name>
<accession>A0A5N8X8P7</accession>
<dbReference type="RefSeq" id="WP_322723420.1">
    <property type="nucleotide sequence ID" value="NZ_VJZC01000003.1"/>
</dbReference>
<sequence>MTFTLKPDVTPTDTEHGTVLLDERRGRYFQLNLSGGLILRTLLEGATPERAADVLRERYGITADRATADVHALLTALRDARLATA</sequence>
<evidence type="ECO:0000313" key="1">
    <source>
        <dbReference type="EMBL" id="MPY55799.1"/>
    </source>
</evidence>
<dbReference type="EMBL" id="VJZC01000003">
    <property type="protein sequence ID" value="MPY55799.1"/>
    <property type="molecule type" value="Genomic_DNA"/>
</dbReference>
<dbReference type="InterPro" id="IPR008792">
    <property type="entry name" value="PQQD"/>
</dbReference>
<protein>
    <submittedName>
        <fullName evidence="1">Lasso peptide biosynthesis PqqD family chaperone</fullName>
    </submittedName>
</protein>
<comment type="caution">
    <text evidence="1">The sequence shown here is derived from an EMBL/GenBank/DDBJ whole genome shotgun (WGS) entry which is preliminary data.</text>
</comment>
<dbReference type="Pfam" id="PF05402">
    <property type="entry name" value="PqqD"/>
    <property type="match status" value="1"/>
</dbReference>
<dbReference type="AlphaFoldDB" id="A0A5N8X8P7"/>
<dbReference type="Gene3D" id="1.10.10.1150">
    <property type="entry name" value="Coenzyme PQQ synthesis protein D (PqqD)"/>
    <property type="match status" value="1"/>
</dbReference>
<reference evidence="1 2" key="1">
    <citation type="submission" date="2019-07" db="EMBL/GenBank/DDBJ databases">
        <title>New species of Amycolatopsis and Streptomyces.</title>
        <authorList>
            <person name="Duangmal K."/>
            <person name="Teo W.F.A."/>
            <person name="Lipun K."/>
        </authorList>
    </citation>
    <scope>NUCLEOTIDE SEQUENCE [LARGE SCALE GENOMIC DNA]</scope>
    <source>
        <strain evidence="1 2">NBRC 106415</strain>
    </source>
</reference>
<organism evidence="1 2">
    <name type="scientific">Streptomyces spongiae</name>
    <dbReference type="NCBI Taxonomy" id="565072"/>
    <lineage>
        <taxon>Bacteria</taxon>
        <taxon>Bacillati</taxon>
        <taxon>Actinomycetota</taxon>
        <taxon>Actinomycetes</taxon>
        <taxon>Kitasatosporales</taxon>
        <taxon>Streptomycetaceae</taxon>
        <taxon>Streptomyces</taxon>
    </lineage>
</organism>
<dbReference type="Proteomes" id="UP000400924">
    <property type="component" value="Unassembled WGS sequence"/>
</dbReference>
<keyword evidence="2" id="KW-1185">Reference proteome</keyword>
<dbReference type="InterPro" id="IPR041881">
    <property type="entry name" value="PqqD_sf"/>
</dbReference>
<gene>
    <name evidence="1" type="ORF">FNH08_00910</name>
</gene>
<dbReference type="NCBIfam" id="NF033530">
    <property type="entry name" value="lasso_PqqD_Strm"/>
    <property type="match status" value="1"/>
</dbReference>
<proteinExistence type="predicted"/>
<evidence type="ECO:0000313" key="2">
    <source>
        <dbReference type="Proteomes" id="UP000400924"/>
    </source>
</evidence>